<keyword evidence="11" id="KW-1185">Reference proteome</keyword>
<comment type="caution">
    <text evidence="10">The sequence shown here is derived from an EMBL/GenBank/DDBJ whole genome shotgun (WGS) entry which is preliminary data.</text>
</comment>
<evidence type="ECO:0000256" key="8">
    <source>
        <dbReference type="ARBA" id="ARBA00035344"/>
    </source>
</evidence>
<dbReference type="Proteomes" id="UP000826234">
    <property type="component" value="Unassembled WGS sequence"/>
</dbReference>
<gene>
    <name evidence="10" type="ORF">JD844_026148</name>
</gene>
<dbReference type="PANTHER" id="PTHR21035">
    <property type="entry name" value="28S RIBOSOMAL PROTEIN S26, MITOCHONDRIAL"/>
    <property type="match status" value="1"/>
</dbReference>
<evidence type="ECO:0000256" key="5">
    <source>
        <dbReference type="ARBA" id="ARBA00023128"/>
    </source>
</evidence>
<reference evidence="10 11" key="1">
    <citation type="journal article" date="2022" name="Gigascience">
        <title>A chromosome-level genome assembly and annotation of the desert horned lizard, Phrynosoma platyrhinos, provides insight into chromosomal rearrangements among reptiles.</title>
        <authorList>
            <person name="Koochekian N."/>
            <person name="Ascanio A."/>
            <person name="Farleigh K."/>
            <person name="Card D.C."/>
            <person name="Schield D.R."/>
            <person name="Castoe T.A."/>
            <person name="Jezkova T."/>
        </authorList>
    </citation>
    <scope>NUCLEOTIDE SEQUENCE [LARGE SCALE GENOMIC DNA]</scope>
    <source>
        <strain evidence="10">NK-2021</strain>
    </source>
</reference>
<evidence type="ECO:0000256" key="3">
    <source>
        <dbReference type="ARBA" id="ARBA00022946"/>
    </source>
</evidence>
<evidence type="ECO:0000313" key="11">
    <source>
        <dbReference type="Proteomes" id="UP000826234"/>
    </source>
</evidence>
<feature type="region of interest" description="Disordered" evidence="9">
    <location>
        <begin position="1"/>
        <end position="28"/>
    </location>
</feature>
<evidence type="ECO:0000256" key="6">
    <source>
        <dbReference type="ARBA" id="ARBA00023274"/>
    </source>
</evidence>
<evidence type="ECO:0000256" key="2">
    <source>
        <dbReference type="ARBA" id="ARBA00009672"/>
    </source>
</evidence>
<dbReference type="Pfam" id="PF14943">
    <property type="entry name" value="MRP-S26"/>
    <property type="match status" value="1"/>
</dbReference>
<dbReference type="EMBL" id="JAIPUX010005290">
    <property type="protein sequence ID" value="KAH0615741.1"/>
    <property type="molecule type" value="Genomic_DNA"/>
</dbReference>
<protein>
    <recommendedName>
        <fullName evidence="7">Small ribosomal subunit protein mS26</fullName>
    </recommendedName>
    <alternativeName>
        <fullName evidence="8">28S ribosomal protein S26, mitochondrial</fullName>
    </alternativeName>
</protein>
<organism evidence="10 11">
    <name type="scientific">Phrynosoma platyrhinos</name>
    <name type="common">Desert horned lizard</name>
    <dbReference type="NCBI Taxonomy" id="52577"/>
    <lineage>
        <taxon>Eukaryota</taxon>
        <taxon>Metazoa</taxon>
        <taxon>Chordata</taxon>
        <taxon>Craniata</taxon>
        <taxon>Vertebrata</taxon>
        <taxon>Euteleostomi</taxon>
        <taxon>Lepidosauria</taxon>
        <taxon>Squamata</taxon>
        <taxon>Bifurcata</taxon>
        <taxon>Unidentata</taxon>
        <taxon>Episquamata</taxon>
        <taxon>Toxicofera</taxon>
        <taxon>Iguania</taxon>
        <taxon>Phrynosomatidae</taxon>
        <taxon>Phrynosomatinae</taxon>
        <taxon>Phrynosoma</taxon>
    </lineage>
</organism>
<evidence type="ECO:0000256" key="1">
    <source>
        <dbReference type="ARBA" id="ARBA00004173"/>
    </source>
</evidence>
<sequence>MAWNDAENKRLQERREERLQKEEAAERERRLRGAEYQATLMEEFIKEKEKEVLQLQEEAKSFITPENLDQRIEECLNNPRNYNYAIDKEGRIAKRSILP</sequence>
<keyword evidence="4" id="KW-0689">Ribosomal protein</keyword>
<evidence type="ECO:0000256" key="9">
    <source>
        <dbReference type="SAM" id="MobiDB-lite"/>
    </source>
</evidence>
<proteinExistence type="inferred from homology"/>
<keyword evidence="6" id="KW-0687">Ribonucleoprotein</keyword>
<comment type="subcellular location">
    <subcellularLocation>
        <location evidence="1">Mitochondrion</location>
    </subcellularLocation>
</comment>
<accession>A0ABQ7SEI2</accession>
<keyword evidence="3" id="KW-0809">Transit peptide</keyword>
<keyword evidence="5" id="KW-0496">Mitochondrion</keyword>
<evidence type="ECO:0000313" key="10">
    <source>
        <dbReference type="EMBL" id="KAH0615741.1"/>
    </source>
</evidence>
<dbReference type="InterPro" id="IPR026140">
    <property type="entry name" value="Ribosomal_mS26"/>
</dbReference>
<comment type="similarity">
    <text evidence="2">Belongs to the mitochondrion-specific ribosomal protein mS26 family.</text>
</comment>
<evidence type="ECO:0000256" key="7">
    <source>
        <dbReference type="ARBA" id="ARBA00035138"/>
    </source>
</evidence>
<dbReference type="PANTHER" id="PTHR21035:SF2">
    <property type="entry name" value="SMALL RIBOSOMAL SUBUNIT PROTEIN MS26"/>
    <property type="match status" value="1"/>
</dbReference>
<name>A0ABQ7SEI2_PHRPL</name>
<evidence type="ECO:0000256" key="4">
    <source>
        <dbReference type="ARBA" id="ARBA00022980"/>
    </source>
</evidence>